<gene>
    <name evidence="1" type="ORF">PROQFM164_S01g000242</name>
</gene>
<proteinExistence type="predicted"/>
<accession>W6PQH1</accession>
<sequence length="62" mass="6197">MDSPAAASISAALTSTACVVARTGVICSTPSPKNAASKAQLPIGGAWALVMSTILRVSHDSR</sequence>
<evidence type="ECO:0000313" key="2">
    <source>
        <dbReference type="Proteomes" id="UP000030686"/>
    </source>
</evidence>
<protein>
    <submittedName>
        <fullName evidence="1">Genomic scaffold, ProqFM164S01</fullName>
    </submittedName>
</protein>
<evidence type="ECO:0000313" key="1">
    <source>
        <dbReference type="EMBL" id="CDM26433.1"/>
    </source>
</evidence>
<organism evidence="1 2">
    <name type="scientific">Penicillium roqueforti (strain FM164)</name>
    <dbReference type="NCBI Taxonomy" id="1365484"/>
    <lineage>
        <taxon>Eukaryota</taxon>
        <taxon>Fungi</taxon>
        <taxon>Dikarya</taxon>
        <taxon>Ascomycota</taxon>
        <taxon>Pezizomycotina</taxon>
        <taxon>Eurotiomycetes</taxon>
        <taxon>Eurotiomycetidae</taxon>
        <taxon>Eurotiales</taxon>
        <taxon>Aspergillaceae</taxon>
        <taxon>Penicillium</taxon>
    </lineage>
</organism>
<keyword evidence="2" id="KW-1185">Reference proteome</keyword>
<dbReference type="Proteomes" id="UP000030686">
    <property type="component" value="Unassembled WGS sequence"/>
</dbReference>
<dbReference type="AlphaFoldDB" id="W6PQH1"/>
<name>W6PQH1_PENRF</name>
<dbReference type="EMBL" id="HG792015">
    <property type="protein sequence ID" value="CDM26433.1"/>
    <property type="molecule type" value="Genomic_DNA"/>
</dbReference>
<reference evidence="1" key="1">
    <citation type="journal article" date="2014" name="Nat. Commun.">
        <title>Multiple recent horizontal transfers of a large genomic region in cheese making fungi.</title>
        <authorList>
            <person name="Cheeseman K."/>
            <person name="Ropars J."/>
            <person name="Renault P."/>
            <person name="Dupont J."/>
            <person name="Gouzy J."/>
            <person name="Branca A."/>
            <person name="Abraham A.L."/>
            <person name="Ceppi M."/>
            <person name="Conseiller E."/>
            <person name="Debuchy R."/>
            <person name="Malagnac F."/>
            <person name="Goarin A."/>
            <person name="Silar P."/>
            <person name="Lacoste S."/>
            <person name="Sallet E."/>
            <person name="Bensimon A."/>
            <person name="Giraud T."/>
            <person name="Brygoo Y."/>
        </authorList>
    </citation>
    <scope>NUCLEOTIDE SEQUENCE [LARGE SCALE GENOMIC DNA]</scope>
    <source>
        <strain evidence="1">FM164</strain>
    </source>
</reference>